<dbReference type="STRING" id="1196353.SAMN05444921_13360"/>
<dbReference type="PANTHER" id="PTHR33498">
    <property type="entry name" value="TRANSPOSASE FOR INSERTION SEQUENCE ELEMENT IS1557"/>
    <property type="match status" value="1"/>
</dbReference>
<gene>
    <name evidence="2" type="ORF">SAMN05444921_13360</name>
</gene>
<feature type="compositionally biased region" description="Low complexity" evidence="1">
    <location>
        <begin position="147"/>
        <end position="157"/>
    </location>
</feature>
<dbReference type="EMBL" id="FNHI01000033">
    <property type="protein sequence ID" value="SDN68681.1"/>
    <property type="molecule type" value="Genomic_DNA"/>
</dbReference>
<name>A0A1H0DFB1_9ACTN</name>
<keyword evidence="3" id="KW-1185">Reference proteome</keyword>
<feature type="region of interest" description="Disordered" evidence="1">
    <location>
        <begin position="120"/>
        <end position="209"/>
    </location>
</feature>
<protein>
    <submittedName>
        <fullName evidence="2">Transposase</fullName>
    </submittedName>
</protein>
<organism evidence="2 3">
    <name type="scientific">Streptomyces wuyuanensis</name>
    <dbReference type="NCBI Taxonomy" id="1196353"/>
    <lineage>
        <taxon>Bacteria</taxon>
        <taxon>Bacillati</taxon>
        <taxon>Actinomycetota</taxon>
        <taxon>Actinomycetes</taxon>
        <taxon>Kitasatosporales</taxon>
        <taxon>Streptomycetaceae</taxon>
        <taxon>Streptomyces</taxon>
    </lineage>
</organism>
<evidence type="ECO:0000313" key="3">
    <source>
        <dbReference type="Proteomes" id="UP000199063"/>
    </source>
</evidence>
<dbReference type="InterPro" id="IPR047951">
    <property type="entry name" value="Transpos_ISL3"/>
</dbReference>
<evidence type="ECO:0000256" key="1">
    <source>
        <dbReference type="SAM" id="MobiDB-lite"/>
    </source>
</evidence>
<evidence type="ECO:0000313" key="2">
    <source>
        <dbReference type="EMBL" id="SDN68681.1"/>
    </source>
</evidence>
<proteinExistence type="predicted"/>
<sequence>MLRILNIALSRCTVLSQLMRVPLPPLVTPRVLGVDDFALYGTPTALLVGASTRLPAHTLGGTRRGRLSRWLREHPGVEVACRDGSLTYRQGVAGGAPGAVQVSDRFHFWQGIIRRVQDTTSTHRGCLSAGRTVHEAAEASLPEPGSARGANPRTRGAGPRGRGTRSGASPPQSGARARARRGAEGVGDVSGPCPARGVRGPDGAGHAST</sequence>
<reference evidence="3" key="1">
    <citation type="submission" date="2016-10" db="EMBL/GenBank/DDBJ databases">
        <authorList>
            <person name="Varghese N."/>
            <person name="Submissions S."/>
        </authorList>
    </citation>
    <scope>NUCLEOTIDE SEQUENCE [LARGE SCALE GENOMIC DNA]</scope>
    <source>
        <strain evidence="3">CGMCC 4.7042</strain>
    </source>
</reference>
<feature type="compositionally biased region" description="Low complexity" evidence="1">
    <location>
        <begin position="165"/>
        <end position="176"/>
    </location>
</feature>
<dbReference type="AlphaFoldDB" id="A0A1H0DFB1"/>
<accession>A0A1H0DFB1</accession>
<dbReference type="PANTHER" id="PTHR33498:SF1">
    <property type="entry name" value="TRANSPOSASE FOR INSERTION SEQUENCE ELEMENT IS1557"/>
    <property type="match status" value="1"/>
</dbReference>
<dbReference type="Proteomes" id="UP000199063">
    <property type="component" value="Unassembled WGS sequence"/>
</dbReference>